<sequence length="317" mass="36775">MLNRNAEALFWVGRYIERAENHARLINVHYHIQHEGDFDSEEHKWARLIDALGLRKGYMEQFTSFTERDVLSFITLDRGNSNSLFSCVSQARNNLRTLREKLPSELWDMMNSFYLWLGEKQVNDIFRESPDPFYTQIKERAAMFYGAEQSVMPRENEWHFMESGRFLERAENTVRIVHSVAGAIKEDQAPPYPYLLAILKSVSGYQAFRKYYADAVSIEPILEFLLVNTKFPRSVHYAFAMMEQHLEGIELESPETLVPRQRAIRQAGKIKADLAYLEREDLRLPYVLPILDHMAQACQKLGGSMASAFFQMEGASA</sequence>
<proteinExistence type="predicted"/>
<evidence type="ECO:0000313" key="2">
    <source>
        <dbReference type="EMBL" id="ANE46939.1"/>
    </source>
</evidence>
<dbReference type="PANTHER" id="PTHR34595">
    <property type="entry name" value="BLR5612 PROTEIN"/>
    <property type="match status" value="1"/>
</dbReference>
<feature type="domain" description="DUF403" evidence="1">
    <location>
        <begin position="1"/>
        <end position="310"/>
    </location>
</feature>
<dbReference type="RefSeq" id="WP_068606898.1">
    <property type="nucleotide sequence ID" value="NZ_CP011388.1"/>
</dbReference>
<gene>
    <name evidence="2" type="ORF">SY83_12370</name>
</gene>
<dbReference type="PATRIC" id="fig|1178515.4.peg.2469"/>
<dbReference type="EMBL" id="CP011388">
    <property type="protein sequence ID" value="ANE46939.1"/>
    <property type="molecule type" value="Genomic_DNA"/>
</dbReference>
<dbReference type="InterPro" id="IPR007296">
    <property type="entry name" value="DUF403"/>
</dbReference>
<dbReference type="STRING" id="1178515.SY83_12370"/>
<organism evidence="2 3">
    <name type="scientific">Paenibacillus swuensis</name>
    <dbReference type="NCBI Taxonomy" id="1178515"/>
    <lineage>
        <taxon>Bacteria</taxon>
        <taxon>Bacillati</taxon>
        <taxon>Bacillota</taxon>
        <taxon>Bacilli</taxon>
        <taxon>Bacillales</taxon>
        <taxon>Paenibacillaceae</taxon>
        <taxon>Paenibacillus</taxon>
    </lineage>
</organism>
<dbReference type="Pfam" id="PF04168">
    <property type="entry name" value="Alpha-E"/>
    <property type="match status" value="1"/>
</dbReference>
<reference evidence="2 3" key="1">
    <citation type="submission" date="2015-01" db="EMBL/GenBank/DDBJ databases">
        <title>Paenibacillus swuensis/DY6/whole genome sequencing.</title>
        <authorList>
            <person name="Kim M.K."/>
            <person name="Srinivasan S."/>
            <person name="Lee J.-J."/>
        </authorList>
    </citation>
    <scope>NUCLEOTIDE SEQUENCE [LARGE SCALE GENOMIC DNA]</scope>
    <source>
        <strain evidence="2 3">DY6</strain>
    </source>
</reference>
<dbReference type="PANTHER" id="PTHR34595:SF7">
    <property type="entry name" value="SLL1039 PROTEIN"/>
    <property type="match status" value="1"/>
</dbReference>
<name>A0A172TIP3_9BACL</name>
<evidence type="ECO:0000259" key="1">
    <source>
        <dbReference type="Pfam" id="PF04168"/>
    </source>
</evidence>
<protein>
    <recommendedName>
        <fullName evidence="1">DUF403 domain-containing protein</fullName>
    </recommendedName>
</protein>
<dbReference type="AlphaFoldDB" id="A0A172TIP3"/>
<keyword evidence="3" id="KW-1185">Reference proteome</keyword>
<dbReference type="KEGG" id="pswu:SY83_12370"/>
<accession>A0A172TIP3</accession>
<evidence type="ECO:0000313" key="3">
    <source>
        <dbReference type="Proteomes" id="UP000076927"/>
    </source>
</evidence>
<dbReference type="InterPro" id="IPR051680">
    <property type="entry name" value="ATP-dep_Glu-Cys_Ligase-2"/>
</dbReference>
<dbReference type="OrthoDB" id="9803532at2"/>
<dbReference type="Proteomes" id="UP000076927">
    <property type="component" value="Chromosome"/>
</dbReference>